<accession>A0ABT0GAG2</accession>
<dbReference type="RefSeq" id="WP_242373314.1">
    <property type="nucleotide sequence ID" value="NZ_JAKRKC020000003.1"/>
</dbReference>
<sequence length="173" mass="19340">MRILILGCLLDGPMNGYGVRRRLEAMRADLWASVAYGSIYHGLGKMADEGLLEVAEGGKGGKGVYTITDAGREEFHRLLLAAWHEVRPIVDPFQVALTFIDKLDRQDLIDALYGRVTQLQMNVDALGHVIGLKRQHGAPEHVRENLRLTRAMLKAQLEWVEEAVARVESDELP</sequence>
<protein>
    <submittedName>
        <fullName evidence="2">PadR family transcriptional regulator</fullName>
    </submittedName>
</protein>
<proteinExistence type="predicted"/>
<dbReference type="Gene3D" id="1.10.10.10">
    <property type="entry name" value="Winged helix-like DNA-binding domain superfamily/Winged helix DNA-binding domain"/>
    <property type="match status" value="1"/>
</dbReference>
<keyword evidence="3" id="KW-1185">Reference proteome</keyword>
<dbReference type="InterPro" id="IPR005149">
    <property type="entry name" value="Tscrpt_reg_PadR_N"/>
</dbReference>
<dbReference type="InterPro" id="IPR036390">
    <property type="entry name" value="WH_DNA-bd_sf"/>
</dbReference>
<dbReference type="InterPro" id="IPR036388">
    <property type="entry name" value="WH-like_DNA-bd_sf"/>
</dbReference>
<organism evidence="2 3">
    <name type="scientific">Actinomadura luzonensis</name>
    <dbReference type="NCBI Taxonomy" id="2805427"/>
    <lineage>
        <taxon>Bacteria</taxon>
        <taxon>Bacillati</taxon>
        <taxon>Actinomycetota</taxon>
        <taxon>Actinomycetes</taxon>
        <taxon>Streptosporangiales</taxon>
        <taxon>Thermomonosporaceae</taxon>
        <taxon>Actinomadura</taxon>
    </lineage>
</organism>
<dbReference type="EMBL" id="JAKRKC020000003">
    <property type="protein sequence ID" value="MCK2221599.1"/>
    <property type="molecule type" value="Genomic_DNA"/>
</dbReference>
<feature type="domain" description="Transcription regulator PadR N-terminal" evidence="1">
    <location>
        <begin position="5"/>
        <end position="76"/>
    </location>
</feature>
<name>A0ABT0GAG2_9ACTN</name>
<dbReference type="SUPFAM" id="SSF46785">
    <property type="entry name" value="Winged helix' DNA-binding domain"/>
    <property type="match status" value="1"/>
</dbReference>
<evidence type="ECO:0000259" key="1">
    <source>
        <dbReference type="Pfam" id="PF03551"/>
    </source>
</evidence>
<dbReference type="Proteomes" id="UP001317259">
    <property type="component" value="Unassembled WGS sequence"/>
</dbReference>
<dbReference type="PANTHER" id="PTHR43252:SF6">
    <property type="entry name" value="NEGATIVE TRANSCRIPTION REGULATOR PADR"/>
    <property type="match status" value="1"/>
</dbReference>
<reference evidence="2 3" key="1">
    <citation type="submission" date="2022-04" db="EMBL/GenBank/DDBJ databases">
        <title>Genome draft of Actinomadura sp. ATCC 31491.</title>
        <authorList>
            <person name="Shi X."/>
            <person name="Du Y."/>
        </authorList>
    </citation>
    <scope>NUCLEOTIDE SEQUENCE [LARGE SCALE GENOMIC DNA]</scope>
    <source>
        <strain evidence="2 3">ATCC 31491</strain>
    </source>
</reference>
<evidence type="ECO:0000313" key="2">
    <source>
        <dbReference type="EMBL" id="MCK2221599.1"/>
    </source>
</evidence>
<dbReference type="Pfam" id="PF03551">
    <property type="entry name" value="PadR"/>
    <property type="match status" value="1"/>
</dbReference>
<evidence type="ECO:0000313" key="3">
    <source>
        <dbReference type="Proteomes" id="UP001317259"/>
    </source>
</evidence>
<dbReference type="PANTHER" id="PTHR43252">
    <property type="entry name" value="TRANSCRIPTIONAL REGULATOR YQJI"/>
    <property type="match status" value="1"/>
</dbReference>
<gene>
    <name evidence="2" type="ORF">MF672_048515</name>
</gene>
<comment type="caution">
    <text evidence="2">The sequence shown here is derived from an EMBL/GenBank/DDBJ whole genome shotgun (WGS) entry which is preliminary data.</text>
</comment>